<evidence type="ECO:0000256" key="1">
    <source>
        <dbReference type="ARBA" id="ARBA00022679"/>
    </source>
</evidence>
<dbReference type="PANTHER" id="PTHR43877:SF2">
    <property type="entry name" value="AMINOALKYLPHOSPHONATE N-ACETYLTRANSFERASE-RELATED"/>
    <property type="match status" value="1"/>
</dbReference>
<dbReference type="Gene3D" id="3.40.630.30">
    <property type="match status" value="1"/>
</dbReference>
<dbReference type="PROSITE" id="PS51186">
    <property type="entry name" value="GNAT"/>
    <property type="match status" value="1"/>
</dbReference>
<dbReference type="InterPro" id="IPR000182">
    <property type="entry name" value="GNAT_dom"/>
</dbReference>
<evidence type="ECO:0000256" key="2">
    <source>
        <dbReference type="ARBA" id="ARBA00023315"/>
    </source>
</evidence>
<dbReference type="Proteomes" id="UP000058305">
    <property type="component" value="Chromosome"/>
</dbReference>
<dbReference type="InterPro" id="IPR016181">
    <property type="entry name" value="Acyl_CoA_acyltransferase"/>
</dbReference>
<gene>
    <name evidence="4" type="ORF">AWU67_05880</name>
</gene>
<reference evidence="4 5" key="1">
    <citation type="journal article" date="2016" name="J. Biotechnol.">
        <title>First complete genome sequence of a species in the genus Microterricola, an extremophilic cold active enzyme producing bacterial strain ERGS5:02 isolated from Sikkim Himalaya.</title>
        <authorList>
            <person name="Himanshu"/>
            <person name="Swarnkar M.K."/>
            <person name="Singh D."/>
            <person name="Kumar R."/>
        </authorList>
    </citation>
    <scope>NUCLEOTIDE SEQUENCE [LARGE SCALE GENOMIC DNA]</scope>
    <source>
        <strain evidence="4 5">ERGS5:02</strain>
    </source>
</reference>
<evidence type="ECO:0000313" key="5">
    <source>
        <dbReference type="Proteomes" id="UP000058305"/>
    </source>
</evidence>
<dbReference type="EMBL" id="CP014145">
    <property type="protein sequence ID" value="AMB60372.1"/>
    <property type="molecule type" value="Genomic_DNA"/>
</dbReference>
<sequence>MALHTGPGGSTGSGTAEFTLRRASASDLDALMALLSDDPVSASRGDVADAGDRAAYLRALEQIVADPSNELLIVVAAGATDAAGSPIATMQLTRIPGMARRGSTRLLVEAVRVSSTQRSAGIGGAMMRWVTDTAAPALGSSLVQLTSDAARTDAHRFYERLGFVGSHVGFKYPVA</sequence>
<keyword evidence="2" id="KW-0012">Acyltransferase</keyword>
<protein>
    <submittedName>
        <fullName evidence="4">Transcriptional regulator</fullName>
    </submittedName>
</protein>
<keyword evidence="1" id="KW-0808">Transferase</keyword>
<dbReference type="GO" id="GO:0016747">
    <property type="term" value="F:acyltransferase activity, transferring groups other than amino-acyl groups"/>
    <property type="evidence" value="ECO:0007669"/>
    <property type="project" value="InterPro"/>
</dbReference>
<dbReference type="AlphaFoldDB" id="A0A0Y0PK85"/>
<keyword evidence="5" id="KW-1185">Reference proteome</keyword>
<dbReference type="KEGG" id="mvd:AWU67_05880"/>
<dbReference type="SUPFAM" id="SSF55729">
    <property type="entry name" value="Acyl-CoA N-acyltransferases (Nat)"/>
    <property type="match status" value="1"/>
</dbReference>
<dbReference type="Pfam" id="PF00583">
    <property type="entry name" value="Acetyltransf_1"/>
    <property type="match status" value="1"/>
</dbReference>
<dbReference type="InterPro" id="IPR050832">
    <property type="entry name" value="Bact_Acetyltransf"/>
</dbReference>
<evidence type="ECO:0000259" key="3">
    <source>
        <dbReference type="PROSITE" id="PS51186"/>
    </source>
</evidence>
<organism evidence="4 5">
    <name type="scientific">Microterricola viridarii</name>
    <dbReference type="NCBI Taxonomy" id="412690"/>
    <lineage>
        <taxon>Bacteria</taxon>
        <taxon>Bacillati</taxon>
        <taxon>Actinomycetota</taxon>
        <taxon>Actinomycetes</taxon>
        <taxon>Micrococcales</taxon>
        <taxon>Microbacteriaceae</taxon>
        <taxon>Microterricola</taxon>
    </lineage>
</organism>
<proteinExistence type="predicted"/>
<feature type="domain" description="N-acetyltransferase" evidence="3">
    <location>
        <begin position="18"/>
        <end position="175"/>
    </location>
</feature>
<dbReference type="PANTHER" id="PTHR43877">
    <property type="entry name" value="AMINOALKYLPHOSPHONATE N-ACETYLTRANSFERASE-RELATED-RELATED"/>
    <property type="match status" value="1"/>
</dbReference>
<reference evidence="5" key="2">
    <citation type="submission" date="2016-01" db="EMBL/GenBank/DDBJ databases">
        <title>First complete genome sequence of a species in the genus Microterricola, an extremophilic cold active enzyme producing strain ERGS5:02 isolated from Sikkim Himalaya.</title>
        <authorList>
            <person name="Kumar R."/>
            <person name="Singh D."/>
            <person name="Swarnkar M.K."/>
        </authorList>
    </citation>
    <scope>NUCLEOTIDE SEQUENCE [LARGE SCALE GENOMIC DNA]</scope>
    <source>
        <strain evidence="5">ERGS5:02</strain>
    </source>
</reference>
<name>A0A0Y0PK85_9MICO</name>
<accession>A0A0Y0PK85</accession>
<evidence type="ECO:0000313" key="4">
    <source>
        <dbReference type="EMBL" id="AMB60372.1"/>
    </source>
</evidence>